<organism evidence="1 2">
    <name type="scientific">Podospora fimiseda</name>
    <dbReference type="NCBI Taxonomy" id="252190"/>
    <lineage>
        <taxon>Eukaryota</taxon>
        <taxon>Fungi</taxon>
        <taxon>Dikarya</taxon>
        <taxon>Ascomycota</taxon>
        <taxon>Pezizomycotina</taxon>
        <taxon>Sordariomycetes</taxon>
        <taxon>Sordariomycetidae</taxon>
        <taxon>Sordariales</taxon>
        <taxon>Podosporaceae</taxon>
        <taxon>Podospora</taxon>
    </lineage>
</organism>
<dbReference type="EMBL" id="MU865408">
    <property type="protein sequence ID" value="KAK4223969.1"/>
    <property type="molecule type" value="Genomic_DNA"/>
</dbReference>
<evidence type="ECO:0000313" key="2">
    <source>
        <dbReference type="Proteomes" id="UP001301958"/>
    </source>
</evidence>
<accession>A0AAN7GZ75</accession>
<sequence>MSNTQCFTMHCVQGNDPKKETLHTVFPELHVRPRPRPVNASKTDYDAWTKEYDEWRNLRCPCGTGYFCRDHGSWVSGQQVRDGVAAPVDEQKEGSCPASHYGAHNGVTSYIGTRDSVDAPKQEH</sequence>
<reference evidence="1" key="1">
    <citation type="journal article" date="2023" name="Mol. Phylogenet. Evol.">
        <title>Genome-scale phylogeny and comparative genomics of the fungal order Sordariales.</title>
        <authorList>
            <person name="Hensen N."/>
            <person name="Bonometti L."/>
            <person name="Westerberg I."/>
            <person name="Brannstrom I.O."/>
            <person name="Guillou S."/>
            <person name="Cros-Aarteil S."/>
            <person name="Calhoun S."/>
            <person name="Haridas S."/>
            <person name="Kuo A."/>
            <person name="Mondo S."/>
            <person name="Pangilinan J."/>
            <person name="Riley R."/>
            <person name="LaButti K."/>
            <person name="Andreopoulos B."/>
            <person name="Lipzen A."/>
            <person name="Chen C."/>
            <person name="Yan M."/>
            <person name="Daum C."/>
            <person name="Ng V."/>
            <person name="Clum A."/>
            <person name="Steindorff A."/>
            <person name="Ohm R.A."/>
            <person name="Martin F."/>
            <person name="Silar P."/>
            <person name="Natvig D.O."/>
            <person name="Lalanne C."/>
            <person name="Gautier V."/>
            <person name="Ament-Velasquez S.L."/>
            <person name="Kruys A."/>
            <person name="Hutchinson M.I."/>
            <person name="Powell A.J."/>
            <person name="Barry K."/>
            <person name="Miller A.N."/>
            <person name="Grigoriev I.V."/>
            <person name="Debuchy R."/>
            <person name="Gladieux P."/>
            <person name="Hiltunen Thoren M."/>
            <person name="Johannesson H."/>
        </authorList>
    </citation>
    <scope>NUCLEOTIDE SEQUENCE</scope>
    <source>
        <strain evidence="1">CBS 990.96</strain>
    </source>
</reference>
<name>A0AAN7GZ75_9PEZI</name>
<proteinExistence type="predicted"/>
<dbReference type="AlphaFoldDB" id="A0AAN7GZ75"/>
<keyword evidence="2" id="KW-1185">Reference proteome</keyword>
<evidence type="ECO:0000313" key="1">
    <source>
        <dbReference type="EMBL" id="KAK4223969.1"/>
    </source>
</evidence>
<protein>
    <submittedName>
        <fullName evidence="1">Uncharacterized protein</fullName>
    </submittedName>
</protein>
<reference evidence="1" key="2">
    <citation type="submission" date="2023-05" db="EMBL/GenBank/DDBJ databases">
        <authorList>
            <consortium name="Lawrence Berkeley National Laboratory"/>
            <person name="Steindorff A."/>
            <person name="Hensen N."/>
            <person name="Bonometti L."/>
            <person name="Westerberg I."/>
            <person name="Brannstrom I.O."/>
            <person name="Guillou S."/>
            <person name="Cros-Aarteil S."/>
            <person name="Calhoun S."/>
            <person name="Haridas S."/>
            <person name="Kuo A."/>
            <person name="Mondo S."/>
            <person name="Pangilinan J."/>
            <person name="Riley R."/>
            <person name="Labutti K."/>
            <person name="Andreopoulos B."/>
            <person name="Lipzen A."/>
            <person name="Chen C."/>
            <person name="Yanf M."/>
            <person name="Daum C."/>
            <person name="Ng V."/>
            <person name="Clum A."/>
            <person name="Ohm R."/>
            <person name="Martin F."/>
            <person name="Silar P."/>
            <person name="Natvig D."/>
            <person name="Lalanne C."/>
            <person name="Gautier V."/>
            <person name="Ament-Velasquez S.L."/>
            <person name="Kruys A."/>
            <person name="Hutchinson M.I."/>
            <person name="Powell A.J."/>
            <person name="Barry K."/>
            <person name="Miller A.N."/>
            <person name="Grigoriev I.V."/>
            <person name="Debuchy R."/>
            <person name="Gladieux P."/>
            <person name="Thoren M.H."/>
            <person name="Johannesson H."/>
        </authorList>
    </citation>
    <scope>NUCLEOTIDE SEQUENCE</scope>
    <source>
        <strain evidence="1">CBS 990.96</strain>
    </source>
</reference>
<gene>
    <name evidence="1" type="ORF">QBC38DRAFT_486553</name>
</gene>
<dbReference type="Proteomes" id="UP001301958">
    <property type="component" value="Unassembled WGS sequence"/>
</dbReference>
<comment type="caution">
    <text evidence="1">The sequence shown here is derived from an EMBL/GenBank/DDBJ whole genome shotgun (WGS) entry which is preliminary data.</text>
</comment>